<reference evidence="8" key="1">
    <citation type="submission" date="2019-01" db="EMBL/GenBank/DDBJ databases">
        <title>Genomic signatures and co-occurrence patterns of the ultra-small Saccharimodia (Patescibacteria phylum) suggest a symbiotic lifestyle.</title>
        <authorList>
            <person name="Lemos L."/>
            <person name="Medeiros J."/>
            <person name="Andreote F."/>
            <person name="Fernandes G."/>
            <person name="Varani A."/>
            <person name="Oliveira G."/>
            <person name="Pylro V."/>
        </authorList>
    </citation>
    <scope>NUCLEOTIDE SEQUENCE [LARGE SCALE GENOMIC DNA]</scope>
    <source>
        <strain evidence="8">AMD01</strain>
    </source>
</reference>
<dbReference type="GO" id="GO:0008233">
    <property type="term" value="F:peptidase activity"/>
    <property type="evidence" value="ECO:0007669"/>
    <property type="project" value="UniProtKB-KW"/>
</dbReference>
<evidence type="ECO:0000259" key="7">
    <source>
        <dbReference type="SMART" id="SM01086"/>
    </source>
</evidence>
<dbReference type="AlphaFoldDB" id="A0A4Q0AJP9"/>
<keyword evidence="5" id="KW-0472">Membrane</keyword>
<keyword evidence="8" id="KW-0378">Hydrolase</keyword>
<dbReference type="GO" id="GO:0016887">
    <property type="term" value="F:ATP hydrolysis activity"/>
    <property type="evidence" value="ECO:0007669"/>
    <property type="project" value="InterPro"/>
</dbReference>
<dbReference type="InterPro" id="IPR003959">
    <property type="entry name" value="ATPase_AAA_core"/>
</dbReference>
<keyword evidence="3 8" id="KW-0067">ATP-binding</keyword>
<keyword evidence="8" id="KW-0645">Protease</keyword>
<evidence type="ECO:0000256" key="3">
    <source>
        <dbReference type="ARBA" id="ARBA00022840"/>
    </source>
</evidence>
<keyword evidence="9" id="KW-1185">Reference proteome</keyword>
<comment type="caution">
    <text evidence="8">The sequence shown here is derived from an EMBL/GenBank/DDBJ whole genome shotgun (WGS) entry which is preliminary data.</text>
</comment>
<evidence type="ECO:0000256" key="5">
    <source>
        <dbReference type="SAM" id="Phobius"/>
    </source>
</evidence>
<evidence type="ECO:0000256" key="4">
    <source>
        <dbReference type="ARBA" id="ARBA00023186"/>
    </source>
</evidence>
<feature type="transmembrane region" description="Helical" evidence="5">
    <location>
        <begin position="35"/>
        <end position="54"/>
    </location>
</feature>
<dbReference type="GO" id="GO:0034605">
    <property type="term" value="P:cellular response to heat"/>
    <property type="evidence" value="ECO:0007669"/>
    <property type="project" value="TreeGrafter"/>
</dbReference>
<organism evidence="8 9">
    <name type="scientific">Candidatus Chaera renei</name>
    <dbReference type="NCBI Taxonomy" id="2506947"/>
    <lineage>
        <taxon>Bacteria</taxon>
        <taxon>Candidatus Saccharimonadota</taxon>
        <taxon>Candidatus Saccharimonadia</taxon>
        <taxon>Candidatus Saccharimonadales</taxon>
        <taxon>Candidatus Saccharimonadaceae</taxon>
        <taxon>Candidatus Chaera</taxon>
    </lineage>
</organism>
<dbReference type="Gene3D" id="3.40.50.300">
    <property type="entry name" value="P-loop containing nucleotide triphosphate hydrolases"/>
    <property type="match status" value="2"/>
</dbReference>
<dbReference type="Pfam" id="PF07724">
    <property type="entry name" value="AAA_2"/>
    <property type="match status" value="1"/>
</dbReference>
<dbReference type="PANTHER" id="PTHR11638">
    <property type="entry name" value="ATP-DEPENDENT CLP PROTEASE"/>
    <property type="match status" value="1"/>
</dbReference>
<dbReference type="InterPro" id="IPR003593">
    <property type="entry name" value="AAA+_ATPase"/>
</dbReference>
<feature type="domain" description="Clp ATPase C-terminal" evidence="7">
    <location>
        <begin position="719"/>
        <end position="805"/>
    </location>
</feature>
<keyword evidence="5" id="KW-1133">Transmembrane helix</keyword>
<name>A0A4Q0AJP9_9BACT</name>
<sequence length="807" mass="87143">MADRVGAVATDLNLNLNSVRAQKARLSALLGRPPVRFLTAGLIVVLAAAGAYLLARSLAVGWLALAIAVLPLLLLLWYQGELQRLPAAAGSIDGMLEAGLLGILPTAPGRLTPKTLAGCLSRTSGGLFLAARFGIAPSLLEQTASDNPADLAAVWREADSLRLLSGASELSALCVSVAMLRVNPVVKGVIARLQLDEGDLLAAVRWYAYLNRLVYDYHRPVYDGGLARDWSFGYTPLLERFGRPLGVRGRRDPAVAHQVASHQKLIEQLLAVLGQSDRRAAAVVGPLGSGKTKMVEVFAARLLDAADQSVPDRLRFNQVVSLDAASLIARAKGRGDLEQLVGALLVEAYRAKNVIVCLDDAQLFLEDGIGSVDLSKLLNPVLEAGNLPMILIMDEQRWLQIGRRNPALAAAISRLNLGEPSDDEMLDIIFSQLTILEFKRHVTYMFQAVREAVRLSRRYLRDLALPGGAIKLLESSAALADSGLVTAASVQAALEESTGVKVAPVDSAAEKQKLLKLEELIHQRMVNQTQAVAAVSDALRRARSGVRNPDRPVGTFLMLGPTGVGKTELSKALAEVYFGGEDRLVRLDMNEFSGAGDTARLIDAGETNGFSLAAQISKQPFSVVLLDEIEKAHDAVRSLLLQMIDEGVLRDSGNRQISFRDAIIIATSNAGADTIRQLVEAGQQPERFGDQLVNQLISSGQFRPEFINRFDDVIIFKPLGKDELRQVVDLILAGINRNLALQKISLRLADDAKDWLIEQGYDARLGARPLRRVVQRNVENLVAKKILSGGAAPGSVIEVKSSDLLEP</sequence>
<dbReference type="GO" id="GO:0005524">
    <property type="term" value="F:ATP binding"/>
    <property type="evidence" value="ECO:0007669"/>
    <property type="project" value="UniProtKB-KW"/>
</dbReference>
<dbReference type="CDD" id="cd19499">
    <property type="entry name" value="RecA-like_ClpB_Hsp104-like"/>
    <property type="match status" value="1"/>
</dbReference>
<dbReference type="SUPFAM" id="SSF52540">
    <property type="entry name" value="P-loop containing nucleoside triphosphate hydrolases"/>
    <property type="match status" value="2"/>
</dbReference>
<keyword evidence="2" id="KW-0547">Nucleotide-binding</keyword>
<dbReference type="Pfam" id="PF10431">
    <property type="entry name" value="ClpB_D2-small"/>
    <property type="match status" value="1"/>
</dbReference>
<accession>A0A4Q0AJP9</accession>
<dbReference type="PRINTS" id="PR00300">
    <property type="entry name" value="CLPPROTEASEA"/>
</dbReference>
<dbReference type="GO" id="GO:0006508">
    <property type="term" value="P:proteolysis"/>
    <property type="evidence" value="ECO:0007669"/>
    <property type="project" value="UniProtKB-KW"/>
</dbReference>
<dbReference type="Gene3D" id="1.10.8.60">
    <property type="match status" value="1"/>
</dbReference>
<evidence type="ECO:0000259" key="6">
    <source>
        <dbReference type="SMART" id="SM00382"/>
    </source>
</evidence>
<dbReference type="InterPro" id="IPR001270">
    <property type="entry name" value="ClpA/B"/>
</dbReference>
<dbReference type="SMART" id="SM00382">
    <property type="entry name" value="AAA"/>
    <property type="match status" value="2"/>
</dbReference>
<dbReference type="GO" id="GO:0005737">
    <property type="term" value="C:cytoplasm"/>
    <property type="evidence" value="ECO:0007669"/>
    <property type="project" value="TreeGrafter"/>
</dbReference>
<evidence type="ECO:0000256" key="1">
    <source>
        <dbReference type="ARBA" id="ARBA00022737"/>
    </source>
</evidence>
<dbReference type="EMBL" id="SCKW01000003">
    <property type="protein sequence ID" value="RWZ79718.1"/>
    <property type="molecule type" value="Genomic_DNA"/>
</dbReference>
<dbReference type="PANTHER" id="PTHR11638:SF18">
    <property type="entry name" value="HEAT SHOCK PROTEIN 104"/>
    <property type="match status" value="1"/>
</dbReference>
<feature type="transmembrane region" description="Helical" evidence="5">
    <location>
        <begin position="60"/>
        <end position="78"/>
    </location>
</feature>
<keyword evidence="5" id="KW-0812">Transmembrane</keyword>
<feature type="domain" description="AAA+ ATPase" evidence="6">
    <location>
        <begin position="277"/>
        <end position="421"/>
    </location>
</feature>
<evidence type="ECO:0000256" key="2">
    <source>
        <dbReference type="ARBA" id="ARBA00022741"/>
    </source>
</evidence>
<keyword evidence="4" id="KW-0143">Chaperone</keyword>
<dbReference type="Proteomes" id="UP000289269">
    <property type="component" value="Unassembled WGS sequence"/>
</dbReference>
<dbReference type="InterPro" id="IPR041546">
    <property type="entry name" value="ClpA/ClpB_AAA_lid"/>
</dbReference>
<protein>
    <submittedName>
        <fullName evidence="8">ATP-dependent Clp protease ATP-binding subunit</fullName>
    </submittedName>
</protein>
<dbReference type="Pfam" id="PF17871">
    <property type="entry name" value="AAA_lid_9"/>
    <property type="match status" value="1"/>
</dbReference>
<gene>
    <name evidence="8" type="ORF">EOT04_00445</name>
</gene>
<dbReference type="InterPro" id="IPR019489">
    <property type="entry name" value="Clp_ATPase_C"/>
</dbReference>
<evidence type="ECO:0000313" key="9">
    <source>
        <dbReference type="Proteomes" id="UP000289269"/>
    </source>
</evidence>
<dbReference type="InterPro" id="IPR027417">
    <property type="entry name" value="P-loop_NTPase"/>
</dbReference>
<dbReference type="InterPro" id="IPR050130">
    <property type="entry name" value="ClpA_ClpB"/>
</dbReference>
<feature type="domain" description="AAA+ ATPase" evidence="6">
    <location>
        <begin position="552"/>
        <end position="698"/>
    </location>
</feature>
<keyword evidence="1" id="KW-0677">Repeat</keyword>
<proteinExistence type="predicted"/>
<evidence type="ECO:0000313" key="8">
    <source>
        <dbReference type="EMBL" id="RWZ79718.1"/>
    </source>
</evidence>
<dbReference type="SMART" id="SM01086">
    <property type="entry name" value="ClpB_D2-small"/>
    <property type="match status" value="1"/>
</dbReference>